<dbReference type="Proteomes" id="UP000228700">
    <property type="component" value="Unassembled WGS sequence"/>
</dbReference>
<evidence type="ECO:0000313" key="1">
    <source>
        <dbReference type="EMBL" id="PJE74247.1"/>
    </source>
</evidence>
<comment type="caution">
    <text evidence="1">The sequence shown here is derived from an EMBL/GenBank/DDBJ whole genome shotgun (WGS) entry which is preliminary data.</text>
</comment>
<reference evidence="2" key="1">
    <citation type="submission" date="2017-09" db="EMBL/GenBank/DDBJ databases">
        <title>Depth-based differentiation of microbial function through sediment-hosted aquifers and enrichment of novel symbionts in the deep terrestrial subsurface.</title>
        <authorList>
            <person name="Probst A.J."/>
            <person name="Ladd B."/>
            <person name="Jarett J.K."/>
            <person name="Geller-Mcgrath D.E."/>
            <person name="Sieber C.M.K."/>
            <person name="Emerson J.B."/>
            <person name="Anantharaman K."/>
            <person name="Thomas B.C."/>
            <person name="Malmstrom R."/>
            <person name="Stieglmeier M."/>
            <person name="Klingl A."/>
            <person name="Woyke T."/>
            <person name="Ryan C.M."/>
            <person name="Banfield J.F."/>
        </authorList>
    </citation>
    <scope>NUCLEOTIDE SEQUENCE [LARGE SCALE GENOMIC DNA]</scope>
</reference>
<gene>
    <name evidence="1" type="ORF">COV01_02000</name>
</gene>
<organism evidence="1 2">
    <name type="scientific">Candidatus Taylorbacteria bacterium CG10_big_fil_rev_8_21_14_0_10_41_48</name>
    <dbReference type="NCBI Taxonomy" id="1975024"/>
    <lineage>
        <taxon>Bacteria</taxon>
        <taxon>Candidatus Tayloriibacteriota</taxon>
    </lineage>
</organism>
<name>A0A2M8LC98_9BACT</name>
<dbReference type="AlphaFoldDB" id="A0A2M8LC98"/>
<sequence length="133" mass="15346">MHIKFTPDELEELFHAGADHLSDNGYSIDSQRTLDVFHRVIEGVVFLNKRYHKWWDSFLENDSVDVSVPGRDAFSIVIERFGLRHESLDSSISQSHGFSPRDEKNLAEVEALNTFWKVCIGELTDCPVRKMHV</sequence>
<proteinExistence type="predicted"/>
<protein>
    <submittedName>
        <fullName evidence="1">Uncharacterized protein</fullName>
    </submittedName>
</protein>
<evidence type="ECO:0000313" key="2">
    <source>
        <dbReference type="Proteomes" id="UP000228700"/>
    </source>
</evidence>
<dbReference type="EMBL" id="PFEQ01000009">
    <property type="protein sequence ID" value="PJE74247.1"/>
    <property type="molecule type" value="Genomic_DNA"/>
</dbReference>
<accession>A0A2M8LC98</accession>